<keyword evidence="2" id="KW-1185">Reference proteome</keyword>
<protein>
    <submittedName>
        <fullName evidence="1">1195_t:CDS:1</fullName>
    </submittedName>
</protein>
<proteinExistence type="predicted"/>
<organism evidence="1 2">
    <name type="scientific">Paraglomus occultum</name>
    <dbReference type="NCBI Taxonomy" id="144539"/>
    <lineage>
        <taxon>Eukaryota</taxon>
        <taxon>Fungi</taxon>
        <taxon>Fungi incertae sedis</taxon>
        <taxon>Mucoromycota</taxon>
        <taxon>Glomeromycotina</taxon>
        <taxon>Glomeromycetes</taxon>
        <taxon>Paraglomerales</taxon>
        <taxon>Paraglomeraceae</taxon>
        <taxon>Paraglomus</taxon>
    </lineage>
</organism>
<sequence>MPRAKPANRLFTNNVRELGIGLRIVWHISKCVGDGKSGLFKLFAIGYDIQHPRRNKTAQIIMTSENNPPKKIMQQNTMPKHLQPRTYLPPWLAIRAAIRFAMRLTMPLAILPAARLTTRLAHSQIKG</sequence>
<dbReference type="EMBL" id="CAJVPJ010000361">
    <property type="protein sequence ID" value="CAG8516171.1"/>
    <property type="molecule type" value="Genomic_DNA"/>
</dbReference>
<name>A0A9N9A333_9GLOM</name>
<reference evidence="1" key="1">
    <citation type="submission" date="2021-06" db="EMBL/GenBank/DDBJ databases">
        <authorList>
            <person name="Kallberg Y."/>
            <person name="Tangrot J."/>
            <person name="Rosling A."/>
        </authorList>
    </citation>
    <scope>NUCLEOTIDE SEQUENCE</scope>
    <source>
        <strain evidence="1">IA702</strain>
    </source>
</reference>
<dbReference type="Proteomes" id="UP000789572">
    <property type="component" value="Unassembled WGS sequence"/>
</dbReference>
<dbReference type="AlphaFoldDB" id="A0A9N9A333"/>
<gene>
    <name evidence="1" type="ORF">POCULU_LOCUS3332</name>
</gene>
<evidence type="ECO:0000313" key="2">
    <source>
        <dbReference type="Proteomes" id="UP000789572"/>
    </source>
</evidence>
<accession>A0A9N9A333</accession>
<comment type="caution">
    <text evidence="1">The sequence shown here is derived from an EMBL/GenBank/DDBJ whole genome shotgun (WGS) entry which is preliminary data.</text>
</comment>
<evidence type="ECO:0000313" key="1">
    <source>
        <dbReference type="EMBL" id="CAG8516171.1"/>
    </source>
</evidence>